<dbReference type="PATRIC" id="fig|1415166.3.peg.7759"/>
<evidence type="ECO:0000259" key="2">
    <source>
        <dbReference type="Pfam" id="PF12697"/>
    </source>
</evidence>
<dbReference type="SUPFAM" id="SSF53474">
    <property type="entry name" value="alpha/beta-Hydrolases"/>
    <property type="match status" value="1"/>
</dbReference>
<dbReference type="PANTHER" id="PTHR43433">
    <property type="entry name" value="HYDROLASE, ALPHA/BETA FOLD FAMILY PROTEIN"/>
    <property type="match status" value="1"/>
</dbReference>
<keyword evidence="4" id="KW-1185">Reference proteome</keyword>
<feature type="domain" description="AB hydrolase-1" evidence="2">
    <location>
        <begin position="47"/>
        <end position="309"/>
    </location>
</feature>
<feature type="transmembrane region" description="Helical" evidence="1">
    <location>
        <begin position="151"/>
        <end position="172"/>
    </location>
</feature>
<gene>
    <name evidence="3" type="ORF">NONO_c75600</name>
</gene>
<keyword evidence="1" id="KW-0472">Membrane</keyword>
<accession>W5TSF9</accession>
<dbReference type="Proteomes" id="UP000019150">
    <property type="component" value="Chromosome"/>
</dbReference>
<proteinExistence type="predicted"/>
<dbReference type="Pfam" id="PF12697">
    <property type="entry name" value="Abhydrolase_6"/>
    <property type="match status" value="1"/>
</dbReference>
<keyword evidence="1" id="KW-1133">Transmembrane helix</keyword>
<dbReference type="KEGG" id="nno:NONO_c75600"/>
<dbReference type="AlphaFoldDB" id="W5TSF9"/>
<evidence type="ECO:0000256" key="1">
    <source>
        <dbReference type="SAM" id="Phobius"/>
    </source>
</evidence>
<organism evidence="3 4">
    <name type="scientific">Nocardia nova SH22a</name>
    <dbReference type="NCBI Taxonomy" id="1415166"/>
    <lineage>
        <taxon>Bacteria</taxon>
        <taxon>Bacillati</taxon>
        <taxon>Actinomycetota</taxon>
        <taxon>Actinomycetes</taxon>
        <taxon>Mycobacteriales</taxon>
        <taxon>Nocardiaceae</taxon>
        <taxon>Nocardia</taxon>
    </lineage>
</organism>
<dbReference type="PANTHER" id="PTHR43433:SF1">
    <property type="entry name" value="BLL5160 PROTEIN"/>
    <property type="match status" value="1"/>
</dbReference>
<evidence type="ECO:0000313" key="3">
    <source>
        <dbReference type="EMBL" id="AHH22315.1"/>
    </source>
</evidence>
<name>W5TSF9_9NOCA</name>
<dbReference type="HOGENOM" id="CLU_020336_6_1_11"/>
<protein>
    <submittedName>
        <fullName evidence="3">Alpha/beta hydrolase family protein</fullName>
    </submittedName>
</protein>
<dbReference type="eggNOG" id="COG2267">
    <property type="taxonomic scope" value="Bacteria"/>
</dbReference>
<dbReference type="InterPro" id="IPR050471">
    <property type="entry name" value="AB_hydrolase"/>
</dbReference>
<evidence type="ECO:0000313" key="4">
    <source>
        <dbReference type="Proteomes" id="UP000019150"/>
    </source>
</evidence>
<feature type="transmembrane region" description="Helical" evidence="1">
    <location>
        <begin position="116"/>
        <end position="139"/>
    </location>
</feature>
<dbReference type="OrthoDB" id="5422338at2"/>
<dbReference type="GO" id="GO:0016787">
    <property type="term" value="F:hydrolase activity"/>
    <property type="evidence" value="ECO:0007669"/>
    <property type="project" value="UniProtKB-KW"/>
</dbReference>
<dbReference type="STRING" id="1415166.NONO_c75600"/>
<dbReference type="InterPro" id="IPR029058">
    <property type="entry name" value="AB_hydrolase_fold"/>
</dbReference>
<reference evidence="3 4" key="1">
    <citation type="journal article" date="2014" name="Appl. Environ. Microbiol.">
        <title>Insights into the Microbial Degradation of Rubber and Gutta-Percha by Analysis of the Complete Genome of Nocardia nova SH22a.</title>
        <authorList>
            <person name="Luo Q."/>
            <person name="Hiessl S."/>
            <person name="Poehlein A."/>
            <person name="Daniel R."/>
            <person name="Steinbuchel A."/>
        </authorList>
    </citation>
    <scope>NUCLEOTIDE SEQUENCE [LARGE SCALE GENOMIC DNA]</scope>
    <source>
        <strain evidence="3">SH22a</strain>
    </source>
</reference>
<dbReference type="InterPro" id="IPR000073">
    <property type="entry name" value="AB_hydrolase_1"/>
</dbReference>
<dbReference type="Gene3D" id="3.40.50.1820">
    <property type="entry name" value="alpha/beta hydrolase"/>
    <property type="match status" value="1"/>
</dbReference>
<keyword evidence="3" id="KW-0378">Hydrolase</keyword>
<dbReference type="EMBL" id="CP006850">
    <property type="protein sequence ID" value="AHH22315.1"/>
    <property type="molecule type" value="Genomic_DNA"/>
</dbReference>
<sequence>MSMSIAIAADHRNLLRDDLAERVTVCADDGTPLAAHVVGAPSAAMTVVFVHGHCLRTESWWFLRDHLLRQWGSDQGTAGTRMVFYDHRGHGRSGSADPATYTIDQLGHDLGAILRALAPTGPVVLVGHSMGAMAVLAYARLFPETIGTRVIGAGLIATAAAGITTVGLGRLLTRRTVTSFRLAVRRAPRTMSASKRLGRRLFEPIVRETTFGTRRASPRVAALATAMLNDTPLPTMAHFLDSLIRFDETPTLRLLADLPTLVLGGSDDILIPFAHSVVLAAQLDGAELVRLDGAGHSVILERAEEVAAAVADLIDRAITMPVAAHPVPGPTAQPLAAVG</sequence>
<keyword evidence="1" id="KW-0812">Transmembrane</keyword>